<comment type="caution">
    <text evidence="1">The sequence shown here is derived from an EMBL/GenBank/DDBJ whole genome shotgun (WGS) entry which is preliminary data.</text>
</comment>
<dbReference type="EMBL" id="DVGC01000006">
    <property type="protein sequence ID" value="HIR04615.1"/>
    <property type="molecule type" value="Genomic_DNA"/>
</dbReference>
<name>A0A9D1A427_9FIRM</name>
<evidence type="ECO:0000313" key="2">
    <source>
        <dbReference type="Proteomes" id="UP000824250"/>
    </source>
</evidence>
<accession>A0A9D1A427</accession>
<sequence>MKRVFRGYPQALSAASMDAQRLMPYMVYRRDSRISEPVDERKRRVQEAEYLKGLYPLKARKHQCLVEEVCDRLDYAGSPMYDEFPDREFLYRTRDQIVRNALERGLEREPELTQVLLINEMNRRRLLP</sequence>
<evidence type="ECO:0000313" key="1">
    <source>
        <dbReference type="EMBL" id="HIR04615.1"/>
    </source>
</evidence>
<reference evidence="1" key="1">
    <citation type="submission" date="2020-10" db="EMBL/GenBank/DDBJ databases">
        <authorList>
            <person name="Gilroy R."/>
        </authorList>
    </citation>
    <scope>NUCLEOTIDE SEQUENCE</scope>
    <source>
        <strain evidence="1">CHK180-2868</strain>
    </source>
</reference>
<reference evidence="1" key="2">
    <citation type="journal article" date="2021" name="PeerJ">
        <title>Extensive microbial diversity within the chicken gut microbiome revealed by metagenomics and culture.</title>
        <authorList>
            <person name="Gilroy R."/>
            <person name="Ravi A."/>
            <person name="Getino M."/>
            <person name="Pursley I."/>
            <person name="Horton D.L."/>
            <person name="Alikhan N.F."/>
            <person name="Baker D."/>
            <person name="Gharbi K."/>
            <person name="Hall N."/>
            <person name="Watson M."/>
            <person name="Adriaenssens E.M."/>
            <person name="Foster-Nyarko E."/>
            <person name="Jarju S."/>
            <person name="Secka A."/>
            <person name="Antonio M."/>
            <person name="Oren A."/>
            <person name="Chaudhuri R.R."/>
            <person name="La Ragione R."/>
            <person name="Hildebrand F."/>
            <person name="Pallen M.J."/>
        </authorList>
    </citation>
    <scope>NUCLEOTIDE SEQUENCE</scope>
    <source>
        <strain evidence="1">CHK180-2868</strain>
    </source>
</reference>
<gene>
    <name evidence="1" type="ORF">IAB28_01420</name>
</gene>
<protein>
    <submittedName>
        <fullName evidence="1">Uncharacterized protein</fullName>
    </submittedName>
</protein>
<dbReference type="AlphaFoldDB" id="A0A9D1A427"/>
<proteinExistence type="predicted"/>
<organism evidence="1 2">
    <name type="scientific">Candidatus Copromonas faecavium</name>
    <name type="common">nom. illeg.</name>
    <dbReference type="NCBI Taxonomy" id="2840740"/>
    <lineage>
        <taxon>Bacteria</taxon>
        <taxon>Bacillati</taxon>
        <taxon>Bacillota</taxon>
        <taxon>Clostridia</taxon>
        <taxon>Lachnospirales</taxon>
        <taxon>Lachnospiraceae</taxon>
        <taxon>Candidatus Copromonas (nom. illeg.)</taxon>
    </lineage>
</organism>
<dbReference type="Proteomes" id="UP000824250">
    <property type="component" value="Unassembled WGS sequence"/>
</dbReference>